<dbReference type="NCBIfam" id="TIGR02595">
    <property type="entry name" value="PEP_CTERM"/>
    <property type="match status" value="1"/>
</dbReference>
<organism evidence="2 3">
    <name type="scientific">Roseiterribacter gracilis</name>
    <dbReference type="NCBI Taxonomy" id="2812848"/>
    <lineage>
        <taxon>Bacteria</taxon>
        <taxon>Pseudomonadati</taxon>
        <taxon>Pseudomonadota</taxon>
        <taxon>Alphaproteobacteria</taxon>
        <taxon>Rhodospirillales</taxon>
        <taxon>Roseiterribacteraceae</taxon>
        <taxon>Roseiterribacter</taxon>
    </lineage>
</organism>
<dbReference type="InterPro" id="IPR013424">
    <property type="entry name" value="Ice-binding_C"/>
</dbReference>
<name>A0A8S8X7T4_9PROT</name>
<evidence type="ECO:0000259" key="1">
    <source>
        <dbReference type="Pfam" id="PF07589"/>
    </source>
</evidence>
<accession>A0A8S8X7T4</accession>
<dbReference type="EMBL" id="BOPV01000001">
    <property type="protein sequence ID" value="GIL37882.1"/>
    <property type="molecule type" value="Genomic_DNA"/>
</dbReference>
<protein>
    <recommendedName>
        <fullName evidence="1">Ice-binding protein C-terminal domain-containing protein</fullName>
    </recommendedName>
</protein>
<dbReference type="RefSeq" id="WP_420240784.1">
    <property type="nucleotide sequence ID" value="NZ_BOPV01000001.1"/>
</dbReference>
<comment type="caution">
    <text evidence="2">The sequence shown here is derived from an EMBL/GenBank/DDBJ whole genome shotgun (WGS) entry which is preliminary data.</text>
</comment>
<feature type="domain" description="Ice-binding protein C-terminal" evidence="1">
    <location>
        <begin position="173"/>
        <end position="197"/>
    </location>
</feature>
<dbReference type="AlphaFoldDB" id="A0A8S8X7T4"/>
<keyword evidence="3" id="KW-1185">Reference proteome</keyword>
<dbReference type="Proteomes" id="UP000681075">
    <property type="component" value="Unassembled WGS sequence"/>
</dbReference>
<evidence type="ECO:0000313" key="2">
    <source>
        <dbReference type="EMBL" id="GIL37882.1"/>
    </source>
</evidence>
<gene>
    <name evidence="2" type="ORF">TMPK1_01190</name>
</gene>
<dbReference type="Pfam" id="PF07589">
    <property type="entry name" value="PEP-CTERM"/>
    <property type="match status" value="1"/>
</dbReference>
<dbReference type="SUPFAM" id="SSF49344">
    <property type="entry name" value="CBD9-like"/>
    <property type="match status" value="1"/>
</dbReference>
<proteinExistence type="predicted"/>
<sequence length="201" mass="20647">MATLGMAGPAAATPDPVGDFLGTYTGPHNGDLDVVSIDVRFQGPFFRLTATMADTIGTTPGAIYVWGLNRGAGTERFNTGTMPVGAGVKFDSVLVLRPNGTGSFSDIVGAKTTPLNAGMVTINGRTITALLDLGLAPSLGFSPGAYTFNLWPRTGGGPNSTIADFAPDHSNIAVPEPASLALLGIGVFALLGVQQLRRRSV</sequence>
<evidence type="ECO:0000313" key="3">
    <source>
        <dbReference type="Proteomes" id="UP000681075"/>
    </source>
</evidence>
<reference evidence="2" key="1">
    <citation type="submission" date="2021-02" db="EMBL/GenBank/DDBJ databases">
        <title>Genome sequence of Rhodospirillales sp. strain TMPK1 isolated from soil.</title>
        <authorList>
            <person name="Nakai R."/>
            <person name="Kusada H."/>
            <person name="Tamaki H."/>
        </authorList>
    </citation>
    <scope>NUCLEOTIDE SEQUENCE</scope>
    <source>
        <strain evidence="2">TMPK1</strain>
    </source>
</reference>